<organism evidence="1 2">
    <name type="scientific">Rhodovulum sulfidophilum</name>
    <name type="common">Rhodobacter sulfidophilus</name>
    <dbReference type="NCBI Taxonomy" id="35806"/>
    <lineage>
        <taxon>Bacteria</taxon>
        <taxon>Pseudomonadati</taxon>
        <taxon>Pseudomonadota</taxon>
        <taxon>Alphaproteobacteria</taxon>
        <taxon>Rhodobacterales</taxon>
        <taxon>Paracoccaceae</taxon>
        <taxon>Rhodovulum</taxon>
    </lineage>
</organism>
<dbReference type="InterPro" id="IPR027417">
    <property type="entry name" value="P-loop_NTPase"/>
</dbReference>
<evidence type="ECO:0008006" key="3">
    <source>
        <dbReference type="Google" id="ProtNLM"/>
    </source>
</evidence>
<dbReference type="AlphaFoldDB" id="A0A2W5QBP0"/>
<dbReference type="PANTHER" id="PTHR13696:SF96">
    <property type="entry name" value="COBQ_COBB_MIND_PARA NUCLEOTIDE BINDING DOMAIN-CONTAINING PROTEIN"/>
    <property type="match status" value="1"/>
</dbReference>
<gene>
    <name evidence="1" type="ORF">DI556_13475</name>
</gene>
<dbReference type="InterPro" id="IPR050678">
    <property type="entry name" value="DNA_Partitioning_ATPase"/>
</dbReference>
<name>A0A2W5QBP0_RHOSU</name>
<sequence>MIPGSFRTYEGEVLQITLGTPKGGAGKTTALLSLANAAKLRHPGCRVALIDTDEEVGSLRAFIARRGKERDADRSIRLWSVGARDGIDRLVDALARANDWADYIFVDVHGGISAFNAAIVEASAFTLFPTRIGLTDFEPAAKLFCAYEDRAERLGRTFGGSLLFTFAPNARFLSTTEKKILAGMRAIGIPFLNTIVQTRTVYKDAQDQGLFLREMPTSAGLVAATDESIGMFDEIMAVLGAPNPRAEAEGALR</sequence>
<dbReference type="PANTHER" id="PTHR13696">
    <property type="entry name" value="P-LOOP CONTAINING NUCLEOSIDE TRIPHOSPHATE HYDROLASE"/>
    <property type="match status" value="1"/>
</dbReference>
<evidence type="ECO:0000313" key="2">
    <source>
        <dbReference type="Proteomes" id="UP000249185"/>
    </source>
</evidence>
<dbReference type="EMBL" id="QFPW01000010">
    <property type="protein sequence ID" value="PZQ48820.1"/>
    <property type="molecule type" value="Genomic_DNA"/>
</dbReference>
<proteinExistence type="predicted"/>
<comment type="caution">
    <text evidence="1">The sequence shown here is derived from an EMBL/GenBank/DDBJ whole genome shotgun (WGS) entry which is preliminary data.</text>
</comment>
<dbReference type="Gene3D" id="3.40.50.300">
    <property type="entry name" value="P-loop containing nucleotide triphosphate hydrolases"/>
    <property type="match status" value="1"/>
</dbReference>
<dbReference type="InterPro" id="IPR009744">
    <property type="entry name" value="VirC1"/>
</dbReference>
<dbReference type="Pfam" id="PF07015">
    <property type="entry name" value="VirC1"/>
    <property type="match status" value="1"/>
</dbReference>
<reference evidence="1 2" key="1">
    <citation type="submission" date="2017-08" db="EMBL/GenBank/DDBJ databases">
        <title>Infants hospitalized years apart are colonized by the same room-sourced microbial strains.</title>
        <authorList>
            <person name="Brooks B."/>
            <person name="Olm M.R."/>
            <person name="Firek B.A."/>
            <person name="Baker R."/>
            <person name="Thomas B.C."/>
            <person name="Morowitz M.J."/>
            <person name="Banfield J.F."/>
        </authorList>
    </citation>
    <scope>NUCLEOTIDE SEQUENCE [LARGE SCALE GENOMIC DNA]</scope>
    <source>
        <strain evidence="1">S2_005_002_R2_34</strain>
    </source>
</reference>
<accession>A0A2W5QBP0</accession>
<dbReference type="Proteomes" id="UP000249185">
    <property type="component" value="Unassembled WGS sequence"/>
</dbReference>
<dbReference type="SUPFAM" id="SSF52540">
    <property type="entry name" value="P-loop containing nucleoside triphosphate hydrolases"/>
    <property type="match status" value="1"/>
</dbReference>
<protein>
    <recommendedName>
        <fullName evidence="3">CobQ/CobB/MinD/ParA nucleotide binding domain-containing protein</fullName>
    </recommendedName>
</protein>
<evidence type="ECO:0000313" key="1">
    <source>
        <dbReference type="EMBL" id="PZQ48820.1"/>
    </source>
</evidence>
<dbReference type="CDD" id="cd02042">
    <property type="entry name" value="ParAB_family"/>
    <property type="match status" value="1"/>
</dbReference>